<reference evidence="3" key="1">
    <citation type="journal article" date="2017" name="Parasit. Vectors">
        <title>Sialotranscriptomics of Rhipicephalus zambeziensis reveals intricate expression profiles of secretory proteins and suggests tight temporal transcriptional regulation during blood-feeding.</title>
        <authorList>
            <person name="de Castro M.H."/>
            <person name="de Klerk D."/>
            <person name="Pienaar R."/>
            <person name="Rees D.J.G."/>
            <person name="Mans B.J."/>
        </authorList>
    </citation>
    <scope>NUCLEOTIDE SEQUENCE</scope>
    <source>
        <tissue evidence="3">Salivary glands</tissue>
    </source>
</reference>
<evidence type="ECO:0000256" key="1">
    <source>
        <dbReference type="ARBA" id="ARBA00012493"/>
    </source>
</evidence>
<dbReference type="GO" id="GO:0015074">
    <property type="term" value="P:DNA integration"/>
    <property type="evidence" value="ECO:0007669"/>
    <property type="project" value="InterPro"/>
</dbReference>
<dbReference type="PANTHER" id="PTHR37984">
    <property type="entry name" value="PROTEIN CBG26694"/>
    <property type="match status" value="1"/>
</dbReference>
<proteinExistence type="predicted"/>
<dbReference type="AlphaFoldDB" id="A0A224Z7Y3"/>
<dbReference type="Gene3D" id="1.10.340.70">
    <property type="match status" value="1"/>
</dbReference>
<dbReference type="Pfam" id="PF00665">
    <property type="entry name" value="rve"/>
    <property type="match status" value="1"/>
</dbReference>
<dbReference type="InterPro" id="IPR012337">
    <property type="entry name" value="RNaseH-like_sf"/>
</dbReference>
<dbReference type="Gene3D" id="3.30.420.10">
    <property type="entry name" value="Ribonuclease H-like superfamily/Ribonuclease H"/>
    <property type="match status" value="1"/>
</dbReference>
<dbReference type="EC" id="2.7.7.49" evidence="1"/>
<dbReference type="Pfam" id="PF17921">
    <property type="entry name" value="Integrase_H2C2"/>
    <property type="match status" value="1"/>
</dbReference>
<protein>
    <recommendedName>
        <fullName evidence="1">RNA-directed DNA polymerase</fullName>
        <ecNumber evidence="1">2.7.7.49</ecNumber>
    </recommendedName>
</protein>
<feature type="domain" description="Integrase catalytic" evidence="2">
    <location>
        <begin position="77"/>
        <end position="197"/>
    </location>
</feature>
<evidence type="ECO:0000259" key="2">
    <source>
        <dbReference type="PROSITE" id="PS50994"/>
    </source>
</evidence>
<dbReference type="InterPro" id="IPR036397">
    <property type="entry name" value="RNaseH_sf"/>
</dbReference>
<name>A0A224Z7Y3_9ACAR</name>
<dbReference type="InterPro" id="IPR050951">
    <property type="entry name" value="Retrovirus_Pol_polyprotein"/>
</dbReference>
<dbReference type="PANTHER" id="PTHR37984:SF15">
    <property type="entry name" value="INTEGRASE CATALYTIC DOMAIN-CONTAINING PROTEIN"/>
    <property type="match status" value="1"/>
</dbReference>
<sequence length="197" mass="22326">MVACNPSPSTFRRVCLLPRGSAMRHAGVEKTYDRLRIPCYWRGMYRFVWQYVRSCSTCQHCKSSPHMTTGQLQPLPCPSRPFDSIGIDLYSPLPYTPSGNRWVIVVVDHLTRYAETSVLTEATACEVGLFILRNLVLRHGAPHELLSDCGRSFLSEAVGALLRECNIVHRTTTAYHPQTNGITERFNRTLGDMLSMY</sequence>
<dbReference type="InterPro" id="IPR041588">
    <property type="entry name" value="Integrase_H2C2"/>
</dbReference>
<dbReference type="PROSITE" id="PS50994">
    <property type="entry name" value="INTEGRASE"/>
    <property type="match status" value="1"/>
</dbReference>
<organism evidence="3">
    <name type="scientific">Rhipicephalus zambeziensis</name>
    <dbReference type="NCBI Taxonomy" id="60191"/>
    <lineage>
        <taxon>Eukaryota</taxon>
        <taxon>Metazoa</taxon>
        <taxon>Ecdysozoa</taxon>
        <taxon>Arthropoda</taxon>
        <taxon>Chelicerata</taxon>
        <taxon>Arachnida</taxon>
        <taxon>Acari</taxon>
        <taxon>Parasitiformes</taxon>
        <taxon>Ixodida</taxon>
        <taxon>Ixodoidea</taxon>
        <taxon>Ixodidae</taxon>
        <taxon>Rhipicephalinae</taxon>
        <taxon>Rhipicephalus</taxon>
        <taxon>Rhipicephalus</taxon>
    </lineage>
</organism>
<dbReference type="InterPro" id="IPR001584">
    <property type="entry name" value="Integrase_cat-core"/>
</dbReference>
<dbReference type="SUPFAM" id="SSF53098">
    <property type="entry name" value="Ribonuclease H-like"/>
    <property type="match status" value="1"/>
</dbReference>
<dbReference type="GO" id="GO:0003964">
    <property type="term" value="F:RNA-directed DNA polymerase activity"/>
    <property type="evidence" value="ECO:0007669"/>
    <property type="project" value="UniProtKB-EC"/>
</dbReference>
<accession>A0A224Z7Y3</accession>
<dbReference type="GO" id="GO:0003676">
    <property type="term" value="F:nucleic acid binding"/>
    <property type="evidence" value="ECO:0007669"/>
    <property type="project" value="InterPro"/>
</dbReference>
<evidence type="ECO:0000313" key="3">
    <source>
        <dbReference type="EMBL" id="MAA23561.1"/>
    </source>
</evidence>
<dbReference type="EMBL" id="GFPF01012415">
    <property type="protein sequence ID" value="MAA23561.1"/>
    <property type="molecule type" value="Transcribed_RNA"/>
</dbReference>